<organism evidence="4 5">
    <name type="scientific">Bacteroides thetaiotaomicron</name>
    <dbReference type="NCBI Taxonomy" id="818"/>
    <lineage>
        <taxon>Bacteria</taxon>
        <taxon>Pseudomonadati</taxon>
        <taxon>Bacteroidota</taxon>
        <taxon>Bacteroidia</taxon>
        <taxon>Bacteroidales</taxon>
        <taxon>Bacteroidaceae</taxon>
        <taxon>Bacteroides</taxon>
    </lineage>
</organism>
<proteinExistence type="predicted"/>
<reference evidence="4 5" key="1">
    <citation type="submission" date="2015-09" db="EMBL/GenBank/DDBJ databases">
        <authorList>
            <consortium name="Pathogen Informatics"/>
        </authorList>
    </citation>
    <scope>NUCLEOTIDE SEQUENCE [LARGE SCALE GENOMIC DNA]</scope>
    <source>
        <strain evidence="4 5">2789STDY5834899</strain>
    </source>
</reference>
<dbReference type="PANTHER" id="PTHR30273:SF2">
    <property type="entry name" value="PROTEIN FECR"/>
    <property type="match status" value="1"/>
</dbReference>
<evidence type="ECO:0000256" key="1">
    <source>
        <dbReference type="SAM" id="Phobius"/>
    </source>
</evidence>
<dbReference type="Gene3D" id="2.60.120.1440">
    <property type="match status" value="1"/>
</dbReference>
<dbReference type="Pfam" id="PF16344">
    <property type="entry name" value="FecR_C"/>
    <property type="match status" value="1"/>
</dbReference>
<protein>
    <submittedName>
        <fullName evidence="4">Anti-sigma factor</fullName>
    </submittedName>
</protein>
<gene>
    <name evidence="4" type="ORF">ERS852511_03603</name>
</gene>
<dbReference type="EMBL" id="CZAP01000015">
    <property type="protein sequence ID" value="CUP90426.1"/>
    <property type="molecule type" value="Genomic_DNA"/>
</dbReference>
<evidence type="ECO:0000259" key="3">
    <source>
        <dbReference type="Pfam" id="PF16344"/>
    </source>
</evidence>
<dbReference type="GO" id="GO:0016989">
    <property type="term" value="F:sigma factor antagonist activity"/>
    <property type="evidence" value="ECO:0007669"/>
    <property type="project" value="TreeGrafter"/>
</dbReference>
<dbReference type="Proteomes" id="UP000095576">
    <property type="component" value="Unassembled WGS sequence"/>
</dbReference>
<dbReference type="AlphaFoldDB" id="A0A174S1Q6"/>
<keyword evidence="1" id="KW-0472">Membrane</keyword>
<dbReference type="InterPro" id="IPR012373">
    <property type="entry name" value="Ferrdict_sens_TM"/>
</dbReference>
<feature type="domain" description="Protein FecR C-terminal" evidence="3">
    <location>
        <begin position="242"/>
        <end position="310"/>
    </location>
</feature>
<evidence type="ECO:0000313" key="5">
    <source>
        <dbReference type="Proteomes" id="UP000095576"/>
    </source>
</evidence>
<sequence length="312" mass="36491">MDKDTKMSLIKGLLAGQLTKKQRRSYADLESVDRELKIQWNESENKAIDFKIKEQIWEKVKARCVDRKRNKVLTELRWHFAVASLALLLTIGGFWMNSIRDNINDEFIKVIAQQNQMHVLPDSTKVWMESGSSIKYTKAFNKKREVWLEGNSFFEVYKHEGSFFQVHINKAFIEVKGTCFQIKQTNAEKNEITLFHGKIEFNVESTGEKIIMSPSQKVMYNPNNAQTLVENVMDINWKDGRYNFKETPLSQLISIVNQIYQSNIILEGKFTKQPSFTGSIRYDETLDDVIDKLCFSLNLTYKKQNRKIVIYN</sequence>
<dbReference type="InterPro" id="IPR006860">
    <property type="entry name" value="FecR"/>
</dbReference>
<accession>A0A174S1Q6</accession>
<dbReference type="PIRSF" id="PIRSF018266">
    <property type="entry name" value="FecR"/>
    <property type="match status" value="1"/>
</dbReference>
<keyword evidence="1" id="KW-0812">Transmembrane</keyword>
<dbReference type="Gene3D" id="3.55.50.30">
    <property type="match status" value="1"/>
</dbReference>
<feature type="transmembrane region" description="Helical" evidence="1">
    <location>
        <begin position="76"/>
        <end position="96"/>
    </location>
</feature>
<dbReference type="Pfam" id="PF04773">
    <property type="entry name" value="FecR"/>
    <property type="match status" value="1"/>
</dbReference>
<feature type="domain" description="FecR protein" evidence="2">
    <location>
        <begin position="117"/>
        <end position="200"/>
    </location>
</feature>
<dbReference type="PANTHER" id="PTHR30273">
    <property type="entry name" value="PERIPLASMIC SIGNAL SENSOR AND SIGMA FACTOR ACTIVATOR FECR-RELATED"/>
    <property type="match status" value="1"/>
</dbReference>
<name>A0A174S1Q6_BACT4</name>
<dbReference type="InterPro" id="IPR032508">
    <property type="entry name" value="FecR_C"/>
</dbReference>
<evidence type="ECO:0000313" key="4">
    <source>
        <dbReference type="EMBL" id="CUP90426.1"/>
    </source>
</evidence>
<evidence type="ECO:0000259" key="2">
    <source>
        <dbReference type="Pfam" id="PF04773"/>
    </source>
</evidence>
<keyword evidence="1" id="KW-1133">Transmembrane helix</keyword>